<feature type="compositionally biased region" description="Low complexity" evidence="1">
    <location>
        <begin position="1"/>
        <end position="29"/>
    </location>
</feature>
<proteinExistence type="predicted"/>
<protein>
    <submittedName>
        <fullName evidence="2">Unannotated protein</fullName>
    </submittedName>
</protein>
<name>A0A6J6QMQ5_9ZZZZ</name>
<evidence type="ECO:0000313" key="2">
    <source>
        <dbReference type="EMBL" id="CAB4710275.1"/>
    </source>
</evidence>
<sequence>MTFAPGAPSSPFAPALPGAPADPTGPDGPTNETGNGHRPLVLGPKKSALRTSIYKSPSLPSEAAGVPFPLRTVLIVAGRVRPALAGCLLLVAADDGGASAESKNSESENVPITLMNRGKVCTLASFGPQKSAVNSRNVEITLSLATLGKVFL</sequence>
<evidence type="ECO:0000256" key="1">
    <source>
        <dbReference type="SAM" id="MobiDB-lite"/>
    </source>
</evidence>
<feature type="region of interest" description="Disordered" evidence="1">
    <location>
        <begin position="1"/>
        <end position="43"/>
    </location>
</feature>
<dbReference type="EMBL" id="CAEZXN010000071">
    <property type="protein sequence ID" value="CAB4710275.1"/>
    <property type="molecule type" value="Genomic_DNA"/>
</dbReference>
<reference evidence="2" key="1">
    <citation type="submission" date="2020-05" db="EMBL/GenBank/DDBJ databases">
        <authorList>
            <person name="Chiriac C."/>
            <person name="Salcher M."/>
            <person name="Ghai R."/>
            <person name="Kavagutti S V."/>
        </authorList>
    </citation>
    <scope>NUCLEOTIDE SEQUENCE</scope>
</reference>
<organism evidence="2">
    <name type="scientific">freshwater metagenome</name>
    <dbReference type="NCBI Taxonomy" id="449393"/>
    <lineage>
        <taxon>unclassified sequences</taxon>
        <taxon>metagenomes</taxon>
        <taxon>ecological metagenomes</taxon>
    </lineage>
</organism>
<accession>A0A6J6QMQ5</accession>
<gene>
    <name evidence="2" type="ORF">UFOPK2423_01688</name>
</gene>
<dbReference type="AlphaFoldDB" id="A0A6J6QMQ5"/>